<evidence type="ECO:0000313" key="3">
    <source>
        <dbReference type="Proteomes" id="UP000188604"/>
    </source>
</evidence>
<name>A0A1U9KM58_9PROT</name>
<dbReference type="STRING" id="320497.A0U93_01725"/>
<keyword evidence="1" id="KW-0812">Transmembrane</keyword>
<keyword evidence="3" id="KW-1185">Reference proteome</keyword>
<dbReference type="KEGG" id="nch:A0U93_01725"/>
<reference evidence="2 3" key="1">
    <citation type="submission" date="2016-03" db="EMBL/GenBank/DDBJ databases">
        <title>Acetic acid bacteria sequencing.</title>
        <authorList>
            <person name="Brandt J."/>
            <person name="Jakob F."/>
            <person name="Vogel R.F."/>
        </authorList>
    </citation>
    <scope>NUCLEOTIDE SEQUENCE [LARGE SCALE GENOMIC DNA]</scope>
    <source>
        <strain evidence="2 3">NBRC 101099</strain>
    </source>
</reference>
<accession>A0A1U9KM58</accession>
<evidence type="ECO:0008006" key="4">
    <source>
        <dbReference type="Google" id="ProtNLM"/>
    </source>
</evidence>
<dbReference type="RefSeq" id="WP_077805846.1">
    <property type="nucleotide sequence ID" value="NZ_CP014691.1"/>
</dbReference>
<dbReference type="AlphaFoldDB" id="A0A1U9KM58"/>
<organism evidence="2 3">
    <name type="scientific">Neoasaia chiangmaiensis</name>
    <dbReference type="NCBI Taxonomy" id="320497"/>
    <lineage>
        <taxon>Bacteria</taxon>
        <taxon>Pseudomonadati</taxon>
        <taxon>Pseudomonadota</taxon>
        <taxon>Alphaproteobacteria</taxon>
        <taxon>Acetobacterales</taxon>
        <taxon>Acetobacteraceae</taxon>
        <taxon>Neoasaia</taxon>
    </lineage>
</organism>
<dbReference type="InterPro" id="IPR043129">
    <property type="entry name" value="ATPase_NBD"/>
</dbReference>
<keyword evidence="1" id="KW-0472">Membrane</keyword>
<sequence length="348" mass="39091">MLINDISTWWWHQIRSLLPEWCRRRLGTKLAAISAELDDNVLHLSYRKQNHTTKLFSYDLTESADSEQFARCRQAILPFLKRLRFQSISLIIRHEAVLERDVTLPLATERHLDTVIDYEMDRLTPFPADAVAKGHEILRRHPETQLLDIRLWVVPKILIARAVDIMAQLGVRPYLLLATDCSMAIPLANRTLATGGMRRIRLAVVIASALCVAASISYGFWAQSVEQHRLAATIETLRPAAMHARTLQQAINEQVLGGGLVARERRRLGDPLAVLAAATRILPDDSYLTDFIMRQGEVIMTGRSPAATALIHALSQDSVFRNPVFIAPVTRVDGQNVSVFSLRATVGR</sequence>
<dbReference type="Proteomes" id="UP000188604">
    <property type="component" value="Chromosome"/>
</dbReference>
<dbReference type="Pfam" id="PF05137">
    <property type="entry name" value="PilN"/>
    <property type="match status" value="1"/>
</dbReference>
<dbReference type="EMBL" id="CP014691">
    <property type="protein sequence ID" value="AQS86877.1"/>
    <property type="molecule type" value="Genomic_DNA"/>
</dbReference>
<gene>
    <name evidence="2" type="ORF">A0U93_01725</name>
</gene>
<protein>
    <recommendedName>
        <fullName evidence="4">General secretion pathway protein GspL</fullName>
    </recommendedName>
</protein>
<keyword evidence="1" id="KW-1133">Transmembrane helix</keyword>
<feature type="transmembrane region" description="Helical" evidence="1">
    <location>
        <begin position="200"/>
        <end position="221"/>
    </location>
</feature>
<proteinExistence type="predicted"/>
<evidence type="ECO:0000256" key="1">
    <source>
        <dbReference type="SAM" id="Phobius"/>
    </source>
</evidence>
<dbReference type="SUPFAM" id="SSF53067">
    <property type="entry name" value="Actin-like ATPase domain"/>
    <property type="match status" value="1"/>
</dbReference>
<evidence type="ECO:0000313" key="2">
    <source>
        <dbReference type="EMBL" id="AQS86877.1"/>
    </source>
</evidence>
<dbReference type="InterPro" id="IPR007813">
    <property type="entry name" value="PilN"/>
</dbReference>